<evidence type="ECO:0000256" key="3">
    <source>
        <dbReference type="ARBA" id="ARBA00022723"/>
    </source>
</evidence>
<dbReference type="STRING" id="88036.D8T288"/>
<dbReference type="HOGENOM" id="CLU_001570_15_5_1"/>
<dbReference type="SUPFAM" id="SSF48264">
    <property type="entry name" value="Cytochrome P450"/>
    <property type="match status" value="1"/>
</dbReference>
<evidence type="ECO:0000256" key="8">
    <source>
        <dbReference type="RuleBase" id="RU000461"/>
    </source>
</evidence>
<dbReference type="CDD" id="cd11043">
    <property type="entry name" value="CYP90-like"/>
    <property type="match status" value="1"/>
</dbReference>
<keyword evidence="3 7" id="KW-0479">Metal-binding</keyword>
<dbReference type="PANTHER" id="PTHR24286">
    <property type="entry name" value="CYTOCHROME P450 26"/>
    <property type="match status" value="1"/>
</dbReference>
<keyword evidence="10" id="KW-1185">Reference proteome</keyword>
<dbReference type="PRINTS" id="PR00385">
    <property type="entry name" value="P450"/>
</dbReference>
<dbReference type="InterPro" id="IPR036396">
    <property type="entry name" value="Cyt_P450_sf"/>
</dbReference>
<dbReference type="GeneID" id="9638117"/>
<dbReference type="KEGG" id="smo:SELMODRAFT_130337"/>
<dbReference type="eggNOG" id="KOG0157">
    <property type="taxonomic scope" value="Eukaryota"/>
</dbReference>
<keyword evidence="5 7" id="KW-0408">Iron</keyword>
<keyword evidence="6 8" id="KW-0503">Monooxygenase</keyword>
<accession>D8T288</accession>
<comment type="similarity">
    <text evidence="1 8">Belongs to the cytochrome P450 family.</text>
</comment>
<dbReference type="InterPro" id="IPR001128">
    <property type="entry name" value="Cyt_P450"/>
</dbReference>
<dbReference type="GO" id="GO:0004497">
    <property type="term" value="F:monooxygenase activity"/>
    <property type="evidence" value="ECO:0000318"/>
    <property type="project" value="GO_Central"/>
</dbReference>
<dbReference type="InParanoid" id="D8T288"/>
<evidence type="ECO:0000256" key="4">
    <source>
        <dbReference type="ARBA" id="ARBA00023002"/>
    </source>
</evidence>
<dbReference type="GO" id="GO:0016705">
    <property type="term" value="F:oxidoreductase activity, acting on paired donors, with incorporation or reduction of molecular oxygen"/>
    <property type="evidence" value="ECO:0007669"/>
    <property type="project" value="InterPro"/>
</dbReference>
<feature type="binding site" description="axial binding residue" evidence="7">
    <location>
        <position position="401"/>
    </location>
    <ligand>
        <name>heme</name>
        <dbReference type="ChEBI" id="CHEBI:30413"/>
    </ligand>
    <ligandPart>
        <name>Fe</name>
        <dbReference type="ChEBI" id="CHEBI:18248"/>
    </ligandPart>
</feature>
<dbReference type="Pfam" id="PF00067">
    <property type="entry name" value="p450"/>
    <property type="match status" value="1"/>
</dbReference>
<evidence type="ECO:0000256" key="1">
    <source>
        <dbReference type="ARBA" id="ARBA00010617"/>
    </source>
</evidence>
<gene>
    <name evidence="9" type="primary">CYP716P1</name>
    <name evidence="9" type="ORF">SELMODRAFT_130337</name>
</gene>
<dbReference type="FunCoup" id="D8T288">
    <property type="interactions" value="173"/>
</dbReference>
<dbReference type="Gene3D" id="1.10.630.10">
    <property type="entry name" value="Cytochrome P450"/>
    <property type="match status" value="1"/>
</dbReference>
<dbReference type="OrthoDB" id="1372046at2759"/>
<evidence type="ECO:0000256" key="6">
    <source>
        <dbReference type="ARBA" id="ARBA00023033"/>
    </source>
</evidence>
<dbReference type="GO" id="GO:0020037">
    <property type="term" value="F:heme binding"/>
    <property type="evidence" value="ECO:0007669"/>
    <property type="project" value="InterPro"/>
</dbReference>
<dbReference type="PANTHER" id="PTHR24286:SF384">
    <property type="entry name" value="P450, PUTATIVE (EUROFUNG)-RELATED"/>
    <property type="match status" value="1"/>
</dbReference>
<sequence>MTQKRYAKPLPPGSLGLPFVGETLHLLHSMKTNKPWEFFESREKKYGPVFKTHLFGSPTVVVNPPDGLKLIFTNHNKLVRGSWPSSMRKLVGERSLFFMEGDEAKRFRHILLAFLGPEALQRYVGRTHATIQKHVEENWIAGGEIKAYHSVKEALFAVIYDLFLSVADEKEQQELLDPFRVVLHALLELPIDFPGTAFSKAMAGRREIMAKLDRMIEQRRLDLQSGKASAQQDLLSVLLVTKGEDGRGMTDEEIKQNILMLVLGGHDTSSSSLGIAIKYIAENPSCYDELRKEHLEIAASKKAGEPLSIADVRRMKYTWRVVQEGMRFVPPTSGVIRRAIVDFEMDGYTVPQGWQLFGSMYQSNKKEKFFPEAESFKPDRFLGTGPVPYSYIPFGGGPRMCPGYELAKVQDCVFLYHIVTRFKWSLCDPNEIVQMAPLAAPLKGLPIKLTSNPI</sequence>
<dbReference type="InterPro" id="IPR017972">
    <property type="entry name" value="Cyt_P450_CS"/>
</dbReference>
<evidence type="ECO:0000256" key="2">
    <source>
        <dbReference type="ARBA" id="ARBA00022617"/>
    </source>
</evidence>
<proteinExistence type="inferred from homology"/>
<evidence type="ECO:0000313" key="10">
    <source>
        <dbReference type="Proteomes" id="UP000001514"/>
    </source>
</evidence>
<keyword evidence="2 7" id="KW-0349">Heme</keyword>
<evidence type="ECO:0000313" key="9">
    <source>
        <dbReference type="EMBL" id="EFJ09220.1"/>
    </source>
</evidence>
<comment type="cofactor">
    <cofactor evidence="7">
        <name>heme</name>
        <dbReference type="ChEBI" id="CHEBI:30413"/>
    </cofactor>
</comment>
<name>D8T288_SELML</name>
<dbReference type="GO" id="GO:0005506">
    <property type="term" value="F:iron ion binding"/>
    <property type="evidence" value="ECO:0007669"/>
    <property type="project" value="InterPro"/>
</dbReference>
<organism evidence="10">
    <name type="scientific">Selaginella moellendorffii</name>
    <name type="common">Spikemoss</name>
    <dbReference type="NCBI Taxonomy" id="88036"/>
    <lineage>
        <taxon>Eukaryota</taxon>
        <taxon>Viridiplantae</taxon>
        <taxon>Streptophyta</taxon>
        <taxon>Embryophyta</taxon>
        <taxon>Tracheophyta</taxon>
        <taxon>Lycopodiopsida</taxon>
        <taxon>Selaginellales</taxon>
        <taxon>Selaginellaceae</taxon>
        <taxon>Selaginella</taxon>
    </lineage>
</organism>
<dbReference type="PRINTS" id="PR00463">
    <property type="entry name" value="EP450I"/>
</dbReference>
<dbReference type="Gramene" id="EFJ09220">
    <property type="protein sequence ID" value="EFJ09220"/>
    <property type="gene ID" value="SELMODRAFT_130337"/>
</dbReference>
<dbReference type="OMA" id="NTMAPYL"/>
<evidence type="ECO:0000256" key="7">
    <source>
        <dbReference type="PIRSR" id="PIRSR602401-1"/>
    </source>
</evidence>
<dbReference type="EMBL" id="GL377665">
    <property type="protein sequence ID" value="EFJ09220.1"/>
    <property type="molecule type" value="Genomic_DNA"/>
</dbReference>
<reference evidence="9 10" key="1">
    <citation type="journal article" date="2011" name="Science">
        <title>The Selaginella genome identifies genetic changes associated with the evolution of vascular plants.</title>
        <authorList>
            <person name="Banks J.A."/>
            <person name="Nishiyama T."/>
            <person name="Hasebe M."/>
            <person name="Bowman J.L."/>
            <person name="Gribskov M."/>
            <person name="dePamphilis C."/>
            <person name="Albert V.A."/>
            <person name="Aono N."/>
            <person name="Aoyama T."/>
            <person name="Ambrose B.A."/>
            <person name="Ashton N.W."/>
            <person name="Axtell M.J."/>
            <person name="Barker E."/>
            <person name="Barker M.S."/>
            <person name="Bennetzen J.L."/>
            <person name="Bonawitz N.D."/>
            <person name="Chapple C."/>
            <person name="Cheng C."/>
            <person name="Correa L.G."/>
            <person name="Dacre M."/>
            <person name="DeBarry J."/>
            <person name="Dreyer I."/>
            <person name="Elias M."/>
            <person name="Engstrom E.M."/>
            <person name="Estelle M."/>
            <person name="Feng L."/>
            <person name="Finet C."/>
            <person name="Floyd S.K."/>
            <person name="Frommer W.B."/>
            <person name="Fujita T."/>
            <person name="Gramzow L."/>
            <person name="Gutensohn M."/>
            <person name="Harholt J."/>
            <person name="Hattori M."/>
            <person name="Heyl A."/>
            <person name="Hirai T."/>
            <person name="Hiwatashi Y."/>
            <person name="Ishikawa M."/>
            <person name="Iwata M."/>
            <person name="Karol K.G."/>
            <person name="Koehler B."/>
            <person name="Kolukisaoglu U."/>
            <person name="Kubo M."/>
            <person name="Kurata T."/>
            <person name="Lalonde S."/>
            <person name="Li K."/>
            <person name="Li Y."/>
            <person name="Litt A."/>
            <person name="Lyons E."/>
            <person name="Manning G."/>
            <person name="Maruyama T."/>
            <person name="Michael T.P."/>
            <person name="Mikami K."/>
            <person name="Miyazaki S."/>
            <person name="Morinaga S."/>
            <person name="Murata T."/>
            <person name="Mueller-Roeber B."/>
            <person name="Nelson D.R."/>
            <person name="Obara M."/>
            <person name="Oguri Y."/>
            <person name="Olmstead R.G."/>
            <person name="Onodera N."/>
            <person name="Petersen B.L."/>
            <person name="Pils B."/>
            <person name="Prigge M."/>
            <person name="Rensing S.A."/>
            <person name="Riano-Pachon D.M."/>
            <person name="Roberts A.W."/>
            <person name="Sato Y."/>
            <person name="Scheller H.V."/>
            <person name="Schulz B."/>
            <person name="Schulz C."/>
            <person name="Shakirov E.V."/>
            <person name="Shibagaki N."/>
            <person name="Shinohara N."/>
            <person name="Shippen D.E."/>
            <person name="Soerensen I."/>
            <person name="Sotooka R."/>
            <person name="Sugimoto N."/>
            <person name="Sugita M."/>
            <person name="Sumikawa N."/>
            <person name="Tanurdzic M."/>
            <person name="Theissen G."/>
            <person name="Ulvskov P."/>
            <person name="Wakazuki S."/>
            <person name="Weng J.K."/>
            <person name="Willats W.W."/>
            <person name="Wipf D."/>
            <person name="Wolf P.G."/>
            <person name="Yang L."/>
            <person name="Zimmer A.D."/>
            <person name="Zhu Q."/>
            <person name="Mitros T."/>
            <person name="Hellsten U."/>
            <person name="Loque D."/>
            <person name="Otillar R."/>
            <person name="Salamov A."/>
            <person name="Schmutz J."/>
            <person name="Shapiro H."/>
            <person name="Lindquist E."/>
            <person name="Lucas S."/>
            <person name="Rokhsar D."/>
            <person name="Grigoriev I.V."/>
        </authorList>
    </citation>
    <scope>NUCLEOTIDE SEQUENCE [LARGE SCALE GENOMIC DNA]</scope>
</reference>
<dbReference type="InterPro" id="IPR002401">
    <property type="entry name" value="Cyt_P450_E_grp-I"/>
</dbReference>
<keyword evidence="4 8" id="KW-0560">Oxidoreductase</keyword>
<evidence type="ECO:0000256" key="5">
    <source>
        <dbReference type="ARBA" id="ARBA00023004"/>
    </source>
</evidence>
<dbReference type="Proteomes" id="UP000001514">
    <property type="component" value="Unassembled WGS sequence"/>
</dbReference>
<dbReference type="PROSITE" id="PS00086">
    <property type="entry name" value="CYTOCHROME_P450"/>
    <property type="match status" value="1"/>
</dbReference>
<protein>
    <submittedName>
        <fullName evidence="9">Uncharacterized protein CYP716P1</fullName>
    </submittedName>
</protein>
<dbReference type="FunFam" id="1.10.630.10:FF:000022">
    <property type="entry name" value="Taxadiene 5-alpha hydroxylase"/>
    <property type="match status" value="1"/>
</dbReference>
<dbReference type="AlphaFoldDB" id="D8T288"/>